<dbReference type="EMBL" id="NBYY01000011">
    <property type="protein sequence ID" value="PCS23224.1"/>
    <property type="molecule type" value="Genomic_DNA"/>
</dbReference>
<protein>
    <submittedName>
        <fullName evidence="1">Uncharacterized protein</fullName>
    </submittedName>
</protein>
<dbReference type="Proteomes" id="UP000219020">
    <property type="component" value="Unassembled WGS sequence"/>
</dbReference>
<organism evidence="1 2">
    <name type="scientific">Candidatus Enterovibrio escicola</name>
    <dbReference type="NCBI Taxonomy" id="1927127"/>
    <lineage>
        <taxon>Bacteria</taxon>
        <taxon>Pseudomonadati</taxon>
        <taxon>Pseudomonadota</taxon>
        <taxon>Gammaproteobacteria</taxon>
        <taxon>Vibrionales</taxon>
        <taxon>Vibrionaceae</taxon>
        <taxon>Enterovibrio</taxon>
    </lineage>
</organism>
<reference evidence="2" key="1">
    <citation type="submission" date="2017-04" db="EMBL/GenBank/DDBJ databases">
        <title>Genome evolution of the luminous symbionts of deep sea anglerfish.</title>
        <authorList>
            <person name="Hendry T.A."/>
        </authorList>
    </citation>
    <scope>NUCLEOTIDE SEQUENCE [LARGE SCALE GENOMIC DNA]</scope>
</reference>
<sequence length="38" mass="4714">MRSENTFKAKQLRFDTLKCIHTFYLFNRALYITEREMP</sequence>
<evidence type="ECO:0000313" key="2">
    <source>
        <dbReference type="Proteomes" id="UP000219020"/>
    </source>
</evidence>
<gene>
    <name evidence="1" type="ORF">BTN49_1220</name>
</gene>
<dbReference type="AlphaFoldDB" id="A0A2A5T4Z3"/>
<keyword evidence="2" id="KW-1185">Reference proteome</keyword>
<comment type="caution">
    <text evidence="1">The sequence shown here is derived from an EMBL/GenBank/DDBJ whole genome shotgun (WGS) entry which is preliminary data.</text>
</comment>
<evidence type="ECO:0000313" key="1">
    <source>
        <dbReference type="EMBL" id="PCS23224.1"/>
    </source>
</evidence>
<proteinExistence type="predicted"/>
<name>A0A2A5T4Z3_9GAMM</name>
<accession>A0A2A5T4Z3</accession>